<dbReference type="AlphaFoldDB" id="A0A0F9PNG2"/>
<sequence length="46" mass="5331">MKMNFAECKEIQNRLYAMKDIIIKFENTIEVGKGLDIAIKALEMIL</sequence>
<protein>
    <submittedName>
        <fullName evidence="1">Uncharacterized protein</fullName>
    </submittedName>
</protein>
<comment type="caution">
    <text evidence="1">The sequence shown here is derived from an EMBL/GenBank/DDBJ whole genome shotgun (WGS) entry which is preliminary data.</text>
</comment>
<reference evidence="1" key="1">
    <citation type="journal article" date="2015" name="Nature">
        <title>Complex archaea that bridge the gap between prokaryotes and eukaryotes.</title>
        <authorList>
            <person name="Spang A."/>
            <person name="Saw J.H."/>
            <person name="Jorgensen S.L."/>
            <person name="Zaremba-Niedzwiedzka K."/>
            <person name="Martijn J."/>
            <person name="Lind A.E."/>
            <person name="van Eijk R."/>
            <person name="Schleper C."/>
            <person name="Guy L."/>
            <person name="Ettema T.J."/>
        </authorList>
    </citation>
    <scope>NUCLEOTIDE SEQUENCE</scope>
</reference>
<dbReference type="EMBL" id="LAZR01005127">
    <property type="protein sequence ID" value="KKN02626.1"/>
    <property type="molecule type" value="Genomic_DNA"/>
</dbReference>
<evidence type="ECO:0000313" key="1">
    <source>
        <dbReference type="EMBL" id="KKN02626.1"/>
    </source>
</evidence>
<name>A0A0F9PNG2_9ZZZZ</name>
<gene>
    <name evidence="1" type="ORF">LCGC14_1115760</name>
</gene>
<proteinExistence type="predicted"/>
<organism evidence="1">
    <name type="scientific">marine sediment metagenome</name>
    <dbReference type="NCBI Taxonomy" id="412755"/>
    <lineage>
        <taxon>unclassified sequences</taxon>
        <taxon>metagenomes</taxon>
        <taxon>ecological metagenomes</taxon>
    </lineage>
</organism>
<accession>A0A0F9PNG2</accession>